<feature type="region of interest" description="Disordered" evidence="1">
    <location>
        <begin position="244"/>
        <end position="264"/>
    </location>
</feature>
<organism evidence="3 4">
    <name type="scientific">Allacma fusca</name>
    <dbReference type="NCBI Taxonomy" id="39272"/>
    <lineage>
        <taxon>Eukaryota</taxon>
        <taxon>Metazoa</taxon>
        <taxon>Ecdysozoa</taxon>
        <taxon>Arthropoda</taxon>
        <taxon>Hexapoda</taxon>
        <taxon>Collembola</taxon>
        <taxon>Symphypleona</taxon>
        <taxon>Sminthuridae</taxon>
        <taxon>Allacma</taxon>
    </lineage>
</organism>
<keyword evidence="2" id="KW-0732">Signal</keyword>
<gene>
    <name evidence="3" type="ORF">AFUS01_LOCUS47229</name>
</gene>
<feature type="signal peptide" evidence="2">
    <location>
        <begin position="1"/>
        <end position="20"/>
    </location>
</feature>
<name>A0A8J2Q2J5_9HEXA</name>
<evidence type="ECO:0000256" key="1">
    <source>
        <dbReference type="SAM" id="MobiDB-lite"/>
    </source>
</evidence>
<evidence type="ECO:0000313" key="3">
    <source>
        <dbReference type="EMBL" id="CAG7838242.1"/>
    </source>
</evidence>
<feature type="chain" id="PRO_5035254768" evidence="2">
    <location>
        <begin position="21"/>
        <end position="264"/>
    </location>
</feature>
<dbReference type="InterPro" id="IPR020234">
    <property type="entry name" value="Mite_allergen_group-7"/>
</dbReference>
<evidence type="ECO:0000256" key="2">
    <source>
        <dbReference type="SAM" id="SignalP"/>
    </source>
</evidence>
<dbReference type="AlphaFoldDB" id="A0A8J2Q2J5"/>
<dbReference type="EMBL" id="CAJVCH010571679">
    <property type="protein sequence ID" value="CAG7838242.1"/>
    <property type="molecule type" value="Genomic_DNA"/>
</dbReference>
<dbReference type="Proteomes" id="UP000708208">
    <property type="component" value="Unassembled WGS sequence"/>
</dbReference>
<proteinExistence type="predicted"/>
<accession>A0A8J2Q2J5</accession>
<evidence type="ECO:0000313" key="4">
    <source>
        <dbReference type="Proteomes" id="UP000708208"/>
    </source>
</evidence>
<keyword evidence="4" id="KW-1185">Reference proteome</keyword>
<feature type="compositionally biased region" description="Polar residues" evidence="1">
    <location>
        <begin position="253"/>
        <end position="264"/>
    </location>
</feature>
<sequence>MKLVLLIICVLVNSSGPGKCNMFEFVGDAISSVGNVATEAFQSVTNVVDSVSNQTTEGVSPAIEDWIDLVMDTVPTALDNLGLSTLSLLPLELGLTPSILGAGIWASIFDASLAGINTLHRTGATVIEIDLPTASFLAKFDACINNATLNASMQISFIKPGPAVRISGTLGQVQGIIAIRLGVGLLGPYALLEVFEIQDNPEGYKLAELIFTVVKAPIINILETTLQDTFNQIFQNPPAAIPATPIKNHRNGAKSTSNAMANDC</sequence>
<comment type="caution">
    <text evidence="3">The sequence shown here is derived from an EMBL/GenBank/DDBJ whole genome shotgun (WGS) entry which is preliminary data.</text>
</comment>
<dbReference type="Pfam" id="PF16984">
    <property type="entry name" value="Grp7_allergen"/>
    <property type="match status" value="1"/>
</dbReference>
<reference evidence="3" key="1">
    <citation type="submission" date="2021-06" db="EMBL/GenBank/DDBJ databases">
        <authorList>
            <person name="Hodson N. C."/>
            <person name="Mongue J. A."/>
            <person name="Jaron S. K."/>
        </authorList>
    </citation>
    <scope>NUCLEOTIDE SEQUENCE</scope>
</reference>
<protein>
    <submittedName>
        <fullName evidence="3">Uncharacterized protein</fullName>
    </submittedName>
</protein>